<dbReference type="eggNOG" id="KOG3085">
    <property type="taxonomic scope" value="Eukaryota"/>
</dbReference>
<evidence type="ECO:0000313" key="5">
    <source>
        <dbReference type="Proteomes" id="UP000028924"/>
    </source>
</evidence>
<dbReference type="NCBIfam" id="TIGR01549">
    <property type="entry name" value="HAD-SF-IA-v1"/>
    <property type="match status" value="1"/>
</dbReference>
<dbReference type="SUPFAM" id="SSF56784">
    <property type="entry name" value="HAD-like"/>
    <property type="match status" value="1"/>
</dbReference>
<dbReference type="Gene3D" id="1.20.120.710">
    <property type="entry name" value="Haloacid dehalogenase hydrolase-like domain"/>
    <property type="match status" value="1"/>
</dbReference>
<gene>
    <name evidence="4" type="ORF">F751_3181</name>
</gene>
<sequence length="192" mass="20433">MGQVDVEEWRTGLWLQALQAQPSVVLEEAAATAAALQRRFCTSRIEAFRFLPAVASMLGTLRSSCLTTVIITNGHSDVQASKLEACGARNLVDYVIIGGDEVAAGRYEKPHRSIYDRACQLAGCTPDQAIMVGDNYICDVVGGQEAGLLATVWINETGKAVPEGAAVMPTFTVSSVVELPALIDQLNAGPPR</sequence>
<evidence type="ECO:0000256" key="1">
    <source>
        <dbReference type="ARBA" id="ARBA00001946"/>
    </source>
</evidence>
<dbReference type="Pfam" id="PF00702">
    <property type="entry name" value="Hydrolase"/>
    <property type="match status" value="1"/>
</dbReference>
<name>A0A087SFF9_AUXPR</name>
<dbReference type="OrthoDB" id="1694274at2759"/>
<dbReference type="Proteomes" id="UP000028924">
    <property type="component" value="Unassembled WGS sequence"/>
</dbReference>
<dbReference type="InterPro" id="IPR006439">
    <property type="entry name" value="HAD-SF_hydro_IA"/>
</dbReference>
<dbReference type="GO" id="GO:0050124">
    <property type="term" value="F:N-acylneuraminate-9-phosphatase activity"/>
    <property type="evidence" value="ECO:0007669"/>
    <property type="project" value="TreeGrafter"/>
</dbReference>
<protein>
    <submittedName>
        <fullName evidence="4">N-acylneuraminate-9-phosphatase</fullName>
    </submittedName>
</protein>
<dbReference type="GeneID" id="23614572"/>
<reference evidence="4 5" key="1">
    <citation type="journal article" date="2014" name="BMC Genomics">
        <title>Oil accumulation mechanisms of the oleaginous microalga Chlorella protothecoides revealed through its genome, transcriptomes, and proteomes.</title>
        <authorList>
            <person name="Gao C."/>
            <person name="Wang Y."/>
            <person name="Shen Y."/>
            <person name="Yan D."/>
            <person name="He X."/>
            <person name="Dai J."/>
            <person name="Wu Q."/>
        </authorList>
    </citation>
    <scope>NUCLEOTIDE SEQUENCE [LARGE SCALE GENOMIC DNA]</scope>
    <source>
        <strain evidence="4 5">0710</strain>
    </source>
</reference>
<dbReference type="InterPro" id="IPR051400">
    <property type="entry name" value="HAD-like_hydrolase"/>
</dbReference>
<dbReference type="GO" id="GO:0046380">
    <property type="term" value="P:N-acetylneuraminate biosynthetic process"/>
    <property type="evidence" value="ECO:0007669"/>
    <property type="project" value="TreeGrafter"/>
</dbReference>
<evidence type="ECO:0000256" key="3">
    <source>
        <dbReference type="ARBA" id="ARBA00022842"/>
    </source>
</evidence>
<organism evidence="4 5">
    <name type="scientific">Auxenochlorella protothecoides</name>
    <name type="common">Green microalga</name>
    <name type="synonym">Chlorella protothecoides</name>
    <dbReference type="NCBI Taxonomy" id="3075"/>
    <lineage>
        <taxon>Eukaryota</taxon>
        <taxon>Viridiplantae</taxon>
        <taxon>Chlorophyta</taxon>
        <taxon>core chlorophytes</taxon>
        <taxon>Trebouxiophyceae</taxon>
        <taxon>Chlorellales</taxon>
        <taxon>Chlorellaceae</taxon>
        <taxon>Auxenochlorella</taxon>
    </lineage>
</organism>
<dbReference type="InterPro" id="IPR023214">
    <property type="entry name" value="HAD_sf"/>
</dbReference>
<dbReference type="STRING" id="3075.A0A087SFF9"/>
<dbReference type="EMBL" id="KL662107">
    <property type="protein sequence ID" value="KFM24463.1"/>
    <property type="molecule type" value="Genomic_DNA"/>
</dbReference>
<dbReference type="InterPro" id="IPR036412">
    <property type="entry name" value="HAD-like_sf"/>
</dbReference>
<dbReference type="PANTHER" id="PTHR46470">
    <property type="entry name" value="N-ACYLNEURAMINATE-9-PHOSPHATASE"/>
    <property type="match status" value="1"/>
</dbReference>
<keyword evidence="5" id="KW-1185">Reference proteome</keyword>
<keyword evidence="2" id="KW-0378">Hydrolase</keyword>
<keyword evidence="3" id="KW-0460">Magnesium</keyword>
<accession>A0A087SFF9</accession>
<evidence type="ECO:0000256" key="2">
    <source>
        <dbReference type="ARBA" id="ARBA00022801"/>
    </source>
</evidence>
<proteinExistence type="predicted"/>
<evidence type="ECO:0000313" key="4">
    <source>
        <dbReference type="EMBL" id="KFM24463.1"/>
    </source>
</evidence>
<dbReference type="RefSeq" id="XP_011397351.1">
    <property type="nucleotide sequence ID" value="XM_011399049.1"/>
</dbReference>
<dbReference type="KEGG" id="apro:F751_3181"/>
<dbReference type="Gene3D" id="3.40.50.1000">
    <property type="entry name" value="HAD superfamily/HAD-like"/>
    <property type="match status" value="1"/>
</dbReference>
<comment type="cofactor">
    <cofactor evidence="1">
        <name>Mg(2+)</name>
        <dbReference type="ChEBI" id="CHEBI:18420"/>
    </cofactor>
</comment>
<dbReference type="AlphaFoldDB" id="A0A087SFF9"/>
<dbReference type="PANTHER" id="PTHR46470:SF3">
    <property type="entry name" value="N-ACYLNEURAMINATE-9-PHOSPHATASE"/>
    <property type="match status" value="1"/>
</dbReference>